<dbReference type="Pfam" id="PF13177">
    <property type="entry name" value="DNA_pol3_delta2"/>
    <property type="match status" value="1"/>
</dbReference>
<dbReference type="Gene3D" id="3.40.50.300">
    <property type="entry name" value="P-loop containing nucleotide triphosphate hydrolases"/>
    <property type="match status" value="1"/>
</dbReference>
<dbReference type="GO" id="GO:0003887">
    <property type="term" value="F:DNA-directed DNA polymerase activity"/>
    <property type="evidence" value="ECO:0007669"/>
    <property type="project" value="InterPro"/>
</dbReference>
<dbReference type="GO" id="GO:0009360">
    <property type="term" value="C:DNA polymerase III complex"/>
    <property type="evidence" value="ECO:0007669"/>
    <property type="project" value="TreeGrafter"/>
</dbReference>
<dbReference type="RefSeq" id="WP_060857228.1">
    <property type="nucleotide sequence ID" value="NZ_FCOC02000013.1"/>
</dbReference>
<dbReference type="NCBIfam" id="NF005408">
    <property type="entry name" value="PRK06964.1"/>
    <property type="match status" value="1"/>
</dbReference>
<sequence>MIYPWQTDDWARLGQLRASWPHALLLHGRAGIGKLQFAQHLAQSLLCEAPTATHEPCGHCVACLWFRQGNHPDYRAVLPEALAGELISDDKPDADEGKKTKVPSKEIKIDQVLGLMNFFSLGSHRGGARVVLVYPAESINVFAANALLKTLEEPPAGVVFILVTARIDRLLPTIISRCRQWPMTLPATEPSVAWLAQQGVPQPAALLAEAGGAPLTALALAHDENRALRDFALAQLAAGPGCDAFACGENLQKLPVPMVLGWLQRWLYDLLAQKTAGRPRYYPAASKALERCATQLNADRFARYQKSVTRQRAVENHPLNARLVFEELFLGYRDVFNAA</sequence>
<dbReference type="InterPro" id="IPR027417">
    <property type="entry name" value="P-loop_NTPase"/>
</dbReference>
<dbReference type="SUPFAM" id="SSF52540">
    <property type="entry name" value="P-loop containing nucleoside triphosphate hydrolases"/>
    <property type="match status" value="1"/>
</dbReference>
<reference evidence="1 2" key="1">
    <citation type="submission" date="2016-01" db="EMBL/GenBank/DDBJ databases">
        <authorList>
            <person name="Oliw E.H."/>
        </authorList>
    </citation>
    <scope>NUCLEOTIDE SEQUENCE [LARGE SCALE GENOMIC DNA]</scope>
    <source>
        <strain evidence="1">LMG 22029</strain>
    </source>
</reference>
<dbReference type="InterPro" id="IPR004622">
    <property type="entry name" value="DNA_pol_HolB"/>
</dbReference>
<dbReference type="Proteomes" id="UP000054893">
    <property type="component" value="Unassembled WGS sequence"/>
</dbReference>
<dbReference type="PANTHER" id="PTHR11669">
    <property type="entry name" value="REPLICATION FACTOR C / DNA POLYMERASE III GAMMA-TAU SUBUNIT"/>
    <property type="match status" value="1"/>
</dbReference>
<evidence type="ECO:0000313" key="2">
    <source>
        <dbReference type="Proteomes" id="UP000054893"/>
    </source>
</evidence>
<dbReference type="AlphaFoldDB" id="A0A158H5Z1"/>
<name>A0A158H5Z1_CABSO</name>
<dbReference type="GO" id="GO:0008408">
    <property type="term" value="F:3'-5' exonuclease activity"/>
    <property type="evidence" value="ECO:0007669"/>
    <property type="project" value="InterPro"/>
</dbReference>
<accession>A0A158H5Z1</accession>
<dbReference type="PANTHER" id="PTHR11669:SF8">
    <property type="entry name" value="DNA POLYMERASE III SUBUNIT DELTA"/>
    <property type="match status" value="1"/>
</dbReference>
<organism evidence="1 2">
    <name type="scientific">Caballeronia sordidicola</name>
    <name type="common">Burkholderia sordidicola</name>
    <dbReference type="NCBI Taxonomy" id="196367"/>
    <lineage>
        <taxon>Bacteria</taxon>
        <taxon>Pseudomonadati</taxon>
        <taxon>Pseudomonadota</taxon>
        <taxon>Betaproteobacteria</taxon>
        <taxon>Burkholderiales</taxon>
        <taxon>Burkholderiaceae</taxon>
        <taxon>Caballeronia</taxon>
    </lineage>
</organism>
<dbReference type="EMBL" id="FCOC02000013">
    <property type="protein sequence ID" value="SAL39443.1"/>
    <property type="molecule type" value="Genomic_DNA"/>
</dbReference>
<dbReference type="InterPro" id="IPR050238">
    <property type="entry name" value="DNA_Rep/Repair_Clamp_Loader"/>
</dbReference>
<gene>
    <name evidence="1" type="ORF">AWB64_04148</name>
</gene>
<proteinExistence type="predicted"/>
<protein>
    <submittedName>
        <fullName evidence="1">DNA polymerase III subunit delta</fullName>
    </submittedName>
</protein>
<dbReference type="NCBIfam" id="TIGR00678">
    <property type="entry name" value="holB"/>
    <property type="match status" value="1"/>
</dbReference>
<dbReference type="OrthoDB" id="9811073at2"/>
<evidence type="ECO:0000313" key="1">
    <source>
        <dbReference type="EMBL" id="SAL39443.1"/>
    </source>
</evidence>
<dbReference type="GO" id="GO:0006261">
    <property type="term" value="P:DNA-templated DNA replication"/>
    <property type="evidence" value="ECO:0007669"/>
    <property type="project" value="TreeGrafter"/>
</dbReference>